<evidence type="ECO:0000313" key="12">
    <source>
        <dbReference type="Proteomes" id="UP001362999"/>
    </source>
</evidence>
<sequence length="534" mass="59332">MFSPDVTPSSPSLMLAVFTAALSALWLASHLRAKSPLPLPPGPRKWPLVGNLFSLTSRPWECCMQWSKEYGSDIVYLDLAGTSVIILSSLSATEALLAKRSAIYSDRAPASMAGDLMGWNFLFLLMNYGDEWRTHRRLFTQQINLDKTKRELRACERVAAHSLLRRLFEGPKEYRSHLNRFAGEIMISLAYGADAAAVDEAPYIHLAEQAVKSIASALVPGRFLVDVFPVLRYVPEWFPGAQFQTIARKGKKLAEKTRDVPFTDTKRKMKEGTAQSCFTVNALQQLDSSCDNFKSSSSSYYNETTVKNVASIMYIAGVDTITTTLTVFVLAMVLHPHVLKKAQGEVDGLVKHKGELPDFDDEEALPYVSAVVREVLRWRPAGPIGIPHRLSKDDSYQGYHLPAGSLVIGNIWAILRDDKLYGSDTEAFIPERFLLVNGALNKVIPHPETILFGFGRRVCPGRHIAMSVIWIAIVSMLATLDISRSTDETQEGEEPHEMAFEGVIMFAPLPFKCSIVPRSKEAVELVRATSGSEH</sequence>
<dbReference type="PANTHER" id="PTHR46300">
    <property type="entry name" value="P450, PUTATIVE (EUROFUNG)-RELATED-RELATED"/>
    <property type="match status" value="1"/>
</dbReference>
<dbReference type="InterPro" id="IPR002401">
    <property type="entry name" value="Cyt_P450_E_grp-I"/>
</dbReference>
<comment type="caution">
    <text evidence="11">The sequence shown here is derived from an EMBL/GenBank/DDBJ whole genome shotgun (WGS) entry which is preliminary data.</text>
</comment>
<evidence type="ECO:0000313" key="11">
    <source>
        <dbReference type="EMBL" id="KAK6988672.1"/>
    </source>
</evidence>
<evidence type="ECO:0000256" key="1">
    <source>
        <dbReference type="ARBA" id="ARBA00001971"/>
    </source>
</evidence>
<dbReference type="PROSITE" id="PS00086">
    <property type="entry name" value="CYTOCHROME_P450"/>
    <property type="match status" value="1"/>
</dbReference>
<dbReference type="InterPro" id="IPR001128">
    <property type="entry name" value="Cyt_P450"/>
</dbReference>
<evidence type="ECO:0000256" key="4">
    <source>
        <dbReference type="ARBA" id="ARBA00022617"/>
    </source>
</evidence>
<dbReference type="Gene3D" id="1.10.630.10">
    <property type="entry name" value="Cytochrome P450"/>
    <property type="match status" value="1"/>
</dbReference>
<evidence type="ECO:0000256" key="6">
    <source>
        <dbReference type="ARBA" id="ARBA00023002"/>
    </source>
</evidence>
<dbReference type="PRINTS" id="PR00463">
    <property type="entry name" value="EP450I"/>
</dbReference>
<proteinExistence type="inferred from homology"/>
<keyword evidence="6 10" id="KW-0560">Oxidoreductase</keyword>
<dbReference type="InterPro" id="IPR017972">
    <property type="entry name" value="Cyt_P450_CS"/>
</dbReference>
<keyword evidence="12" id="KW-1185">Reference proteome</keyword>
<protein>
    <submittedName>
        <fullName evidence="11">Cytochrome P450</fullName>
    </submittedName>
</protein>
<dbReference type="Proteomes" id="UP001362999">
    <property type="component" value="Unassembled WGS sequence"/>
</dbReference>
<keyword evidence="5 9" id="KW-0479">Metal-binding</keyword>
<dbReference type="InterPro" id="IPR036396">
    <property type="entry name" value="Cyt_P450_sf"/>
</dbReference>
<dbReference type="GO" id="GO:0020037">
    <property type="term" value="F:heme binding"/>
    <property type="evidence" value="ECO:0007669"/>
    <property type="project" value="InterPro"/>
</dbReference>
<dbReference type="CDD" id="cd11065">
    <property type="entry name" value="CYP64-like"/>
    <property type="match status" value="1"/>
</dbReference>
<dbReference type="AlphaFoldDB" id="A0AAV9ZR84"/>
<feature type="binding site" description="axial binding residue" evidence="9">
    <location>
        <position position="459"/>
    </location>
    <ligand>
        <name>heme</name>
        <dbReference type="ChEBI" id="CHEBI:30413"/>
    </ligand>
    <ligandPart>
        <name>Fe</name>
        <dbReference type="ChEBI" id="CHEBI:18248"/>
    </ligandPart>
</feature>
<keyword evidence="4 9" id="KW-0349">Heme</keyword>
<dbReference type="PRINTS" id="PR00385">
    <property type="entry name" value="P450"/>
</dbReference>
<dbReference type="GO" id="GO:0004497">
    <property type="term" value="F:monooxygenase activity"/>
    <property type="evidence" value="ECO:0007669"/>
    <property type="project" value="UniProtKB-KW"/>
</dbReference>
<comment type="similarity">
    <text evidence="3 10">Belongs to the cytochrome P450 family.</text>
</comment>
<gene>
    <name evidence="11" type="ORF">R3P38DRAFT_276125</name>
</gene>
<comment type="cofactor">
    <cofactor evidence="1 9">
        <name>heme</name>
        <dbReference type="ChEBI" id="CHEBI:30413"/>
    </cofactor>
</comment>
<evidence type="ECO:0000256" key="2">
    <source>
        <dbReference type="ARBA" id="ARBA00005179"/>
    </source>
</evidence>
<dbReference type="EMBL" id="JAWWNJ010000121">
    <property type="protein sequence ID" value="KAK6988672.1"/>
    <property type="molecule type" value="Genomic_DNA"/>
</dbReference>
<comment type="pathway">
    <text evidence="2">Secondary metabolite biosynthesis.</text>
</comment>
<evidence type="ECO:0000256" key="7">
    <source>
        <dbReference type="ARBA" id="ARBA00023004"/>
    </source>
</evidence>
<accession>A0AAV9ZR84</accession>
<dbReference type="GO" id="GO:0005506">
    <property type="term" value="F:iron ion binding"/>
    <property type="evidence" value="ECO:0007669"/>
    <property type="project" value="InterPro"/>
</dbReference>
<dbReference type="Pfam" id="PF00067">
    <property type="entry name" value="p450"/>
    <property type="match status" value="1"/>
</dbReference>
<dbReference type="InterPro" id="IPR050364">
    <property type="entry name" value="Cytochrome_P450_fung"/>
</dbReference>
<evidence type="ECO:0000256" key="3">
    <source>
        <dbReference type="ARBA" id="ARBA00010617"/>
    </source>
</evidence>
<evidence type="ECO:0000256" key="9">
    <source>
        <dbReference type="PIRSR" id="PIRSR602401-1"/>
    </source>
</evidence>
<organism evidence="11 12">
    <name type="scientific">Favolaschia claudopus</name>
    <dbReference type="NCBI Taxonomy" id="2862362"/>
    <lineage>
        <taxon>Eukaryota</taxon>
        <taxon>Fungi</taxon>
        <taxon>Dikarya</taxon>
        <taxon>Basidiomycota</taxon>
        <taxon>Agaricomycotina</taxon>
        <taxon>Agaricomycetes</taxon>
        <taxon>Agaricomycetidae</taxon>
        <taxon>Agaricales</taxon>
        <taxon>Marasmiineae</taxon>
        <taxon>Mycenaceae</taxon>
        <taxon>Favolaschia</taxon>
    </lineage>
</organism>
<reference evidence="11 12" key="1">
    <citation type="journal article" date="2024" name="J Genomics">
        <title>Draft genome sequencing and assembly of Favolaschia claudopus CIRM-BRFM 2984 isolated from oak limbs.</title>
        <authorList>
            <person name="Navarro D."/>
            <person name="Drula E."/>
            <person name="Chaduli D."/>
            <person name="Cazenave R."/>
            <person name="Ahrendt S."/>
            <person name="Wang J."/>
            <person name="Lipzen A."/>
            <person name="Daum C."/>
            <person name="Barry K."/>
            <person name="Grigoriev I.V."/>
            <person name="Favel A."/>
            <person name="Rosso M.N."/>
            <person name="Martin F."/>
        </authorList>
    </citation>
    <scope>NUCLEOTIDE SEQUENCE [LARGE SCALE GENOMIC DNA]</scope>
    <source>
        <strain evidence="11 12">CIRM-BRFM 2984</strain>
    </source>
</reference>
<evidence type="ECO:0000256" key="5">
    <source>
        <dbReference type="ARBA" id="ARBA00022723"/>
    </source>
</evidence>
<name>A0AAV9ZR84_9AGAR</name>
<dbReference type="SUPFAM" id="SSF48264">
    <property type="entry name" value="Cytochrome P450"/>
    <property type="match status" value="1"/>
</dbReference>
<keyword evidence="8 10" id="KW-0503">Monooxygenase</keyword>
<dbReference type="PANTHER" id="PTHR46300:SF7">
    <property type="entry name" value="P450, PUTATIVE (EUROFUNG)-RELATED"/>
    <property type="match status" value="1"/>
</dbReference>
<evidence type="ECO:0000256" key="8">
    <source>
        <dbReference type="ARBA" id="ARBA00023033"/>
    </source>
</evidence>
<dbReference type="GO" id="GO:0016705">
    <property type="term" value="F:oxidoreductase activity, acting on paired donors, with incorporation or reduction of molecular oxygen"/>
    <property type="evidence" value="ECO:0007669"/>
    <property type="project" value="InterPro"/>
</dbReference>
<evidence type="ECO:0000256" key="10">
    <source>
        <dbReference type="RuleBase" id="RU000461"/>
    </source>
</evidence>
<keyword evidence="7 9" id="KW-0408">Iron</keyword>